<evidence type="ECO:0000259" key="6">
    <source>
        <dbReference type="PROSITE" id="PS50801"/>
    </source>
</evidence>
<reference evidence="7 8" key="1">
    <citation type="submission" date="2022-11" db="EMBL/GenBank/DDBJ databases">
        <title>Study of microbial diversity in lake waters.</title>
        <authorList>
            <person name="Zhang J."/>
        </authorList>
    </citation>
    <scope>NUCLEOTIDE SEQUENCE [LARGE SCALE GENOMIC DNA]</scope>
    <source>
        <strain evidence="7 8">DT12</strain>
    </source>
</reference>
<name>A0ABT3X652_9BACL</name>
<keyword evidence="8" id="KW-1185">Reference proteome</keyword>
<feature type="transmembrane region" description="Helical" evidence="5">
    <location>
        <begin position="144"/>
        <end position="166"/>
    </location>
</feature>
<organism evidence="7 8">
    <name type="scientific">Tumebacillus lacus</name>
    <dbReference type="NCBI Taxonomy" id="2995335"/>
    <lineage>
        <taxon>Bacteria</taxon>
        <taxon>Bacillati</taxon>
        <taxon>Bacillota</taxon>
        <taxon>Bacilli</taxon>
        <taxon>Bacillales</taxon>
        <taxon>Alicyclobacillaceae</taxon>
        <taxon>Tumebacillus</taxon>
    </lineage>
</organism>
<evidence type="ECO:0000313" key="7">
    <source>
        <dbReference type="EMBL" id="MCX7572372.1"/>
    </source>
</evidence>
<feature type="transmembrane region" description="Helical" evidence="5">
    <location>
        <begin position="277"/>
        <end position="307"/>
    </location>
</feature>
<dbReference type="InterPro" id="IPR052706">
    <property type="entry name" value="Membrane-Transporter-like"/>
</dbReference>
<feature type="transmembrane region" description="Helical" evidence="5">
    <location>
        <begin position="16"/>
        <end position="34"/>
    </location>
</feature>
<keyword evidence="3 5" id="KW-1133">Transmembrane helix</keyword>
<dbReference type="InterPro" id="IPR002645">
    <property type="entry name" value="STAS_dom"/>
</dbReference>
<dbReference type="Proteomes" id="UP001208017">
    <property type="component" value="Unassembled WGS sequence"/>
</dbReference>
<dbReference type="PANTHER" id="PTHR43310">
    <property type="entry name" value="SULFATE TRANSPORTER YBAR-RELATED"/>
    <property type="match status" value="1"/>
</dbReference>
<feature type="domain" description="STAS" evidence="6">
    <location>
        <begin position="314"/>
        <end position="410"/>
    </location>
</feature>
<evidence type="ECO:0000256" key="4">
    <source>
        <dbReference type="ARBA" id="ARBA00023136"/>
    </source>
</evidence>
<dbReference type="PROSITE" id="PS50801">
    <property type="entry name" value="STAS"/>
    <property type="match status" value="1"/>
</dbReference>
<evidence type="ECO:0000256" key="1">
    <source>
        <dbReference type="ARBA" id="ARBA00004141"/>
    </source>
</evidence>
<evidence type="ECO:0000256" key="3">
    <source>
        <dbReference type="ARBA" id="ARBA00022989"/>
    </source>
</evidence>
<evidence type="ECO:0000256" key="5">
    <source>
        <dbReference type="SAM" id="Phobius"/>
    </source>
</evidence>
<dbReference type="InterPro" id="IPR036513">
    <property type="entry name" value="STAS_dom_sf"/>
</dbReference>
<sequence>MALLFVTLVKEHGLEYLFAATVLTGIIQFILGLLKVGRFLTFIPAAVMIGFVNALAILIFMAQLPQFVGANWLMYALVAATLAIIYLLPRLTKAVPSALVAIMIITVVTISMGWDVRTVKDLGQITQALPIFHLPSVPLNVETFMIILPYAVSLAFVGILESLLTASIIDEMTDTKSDKNREVRGQGIANFVTGFFGGMGGCAMIGQSVINVKSGGRGRLSTFVAGAFLLFLIIVLGDIVSNIPMAALVGVMIMVSIGTFDWQSVWHIRKMPLSDAVVMVVTVVIVVATHDLSKGVLAGVVLSALVFGWKSSRIHADAETVNDQKVYRIKGQLFFGTNDHFVDLFTPQQDQEHVVIDFTHAHVWDHSGVVGIAKVVNRYKSMGLHVEIVGLNQESQTLVNRIGLSGGGSQ</sequence>
<feature type="transmembrane region" description="Helical" evidence="5">
    <location>
        <begin position="222"/>
        <end position="240"/>
    </location>
</feature>
<keyword evidence="4 5" id="KW-0472">Membrane</keyword>
<dbReference type="EMBL" id="JAPMLT010000019">
    <property type="protein sequence ID" value="MCX7572372.1"/>
    <property type="molecule type" value="Genomic_DNA"/>
</dbReference>
<proteinExistence type="predicted"/>
<dbReference type="Pfam" id="PF00916">
    <property type="entry name" value="Sulfate_transp"/>
    <property type="match status" value="2"/>
</dbReference>
<keyword evidence="2 5" id="KW-0812">Transmembrane</keyword>
<dbReference type="PANTHER" id="PTHR43310:SF1">
    <property type="entry name" value="SULFATE TRANSPORTER YBAR-RELATED"/>
    <property type="match status" value="1"/>
</dbReference>
<feature type="transmembrane region" description="Helical" evidence="5">
    <location>
        <begin position="247"/>
        <end position="265"/>
    </location>
</feature>
<dbReference type="SUPFAM" id="SSF52091">
    <property type="entry name" value="SpoIIaa-like"/>
    <property type="match status" value="1"/>
</dbReference>
<dbReference type="RefSeq" id="WP_267153633.1">
    <property type="nucleotide sequence ID" value="NZ_JAPMLT010000019.1"/>
</dbReference>
<evidence type="ECO:0000313" key="8">
    <source>
        <dbReference type="Proteomes" id="UP001208017"/>
    </source>
</evidence>
<feature type="transmembrane region" description="Helical" evidence="5">
    <location>
        <begin position="70"/>
        <end position="88"/>
    </location>
</feature>
<evidence type="ECO:0000256" key="2">
    <source>
        <dbReference type="ARBA" id="ARBA00022692"/>
    </source>
</evidence>
<dbReference type="Pfam" id="PF01740">
    <property type="entry name" value="STAS"/>
    <property type="match status" value="1"/>
</dbReference>
<feature type="transmembrane region" description="Helical" evidence="5">
    <location>
        <begin position="95"/>
        <end position="114"/>
    </location>
</feature>
<gene>
    <name evidence="7" type="ORF">OS242_20905</name>
</gene>
<comment type="caution">
    <text evidence="7">The sequence shown here is derived from an EMBL/GenBank/DDBJ whole genome shotgun (WGS) entry which is preliminary data.</text>
</comment>
<dbReference type="Gene3D" id="3.30.750.24">
    <property type="entry name" value="STAS domain"/>
    <property type="match status" value="1"/>
</dbReference>
<dbReference type="CDD" id="cd07042">
    <property type="entry name" value="STAS_SulP_like_sulfate_transporter"/>
    <property type="match status" value="1"/>
</dbReference>
<accession>A0ABT3X652</accession>
<feature type="transmembrane region" description="Helical" evidence="5">
    <location>
        <begin position="187"/>
        <end position="210"/>
    </location>
</feature>
<dbReference type="InterPro" id="IPR011547">
    <property type="entry name" value="SLC26A/SulP_dom"/>
</dbReference>
<protein>
    <submittedName>
        <fullName evidence="7">SulP family inorganic anion transporter</fullName>
    </submittedName>
</protein>
<comment type="subcellular location">
    <subcellularLocation>
        <location evidence="1">Membrane</location>
        <topology evidence="1">Multi-pass membrane protein</topology>
    </subcellularLocation>
</comment>
<feature type="transmembrane region" description="Helical" evidence="5">
    <location>
        <begin position="41"/>
        <end position="64"/>
    </location>
</feature>